<feature type="domain" description="Integrase catalytic" evidence="1">
    <location>
        <begin position="1399"/>
        <end position="1588"/>
    </location>
</feature>
<dbReference type="GO" id="GO:0015074">
    <property type="term" value="P:DNA integration"/>
    <property type="evidence" value="ECO:0007669"/>
    <property type="project" value="InterPro"/>
</dbReference>
<dbReference type="Gene3D" id="3.30.70.270">
    <property type="match status" value="1"/>
</dbReference>
<evidence type="ECO:0000313" key="2">
    <source>
        <dbReference type="EMBL" id="CAF4958729.1"/>
    </source>
</evidence>
<sequence length="1715" mass="195294">MSKADAADKFEGEGSSSDSIEFQRLINLRRSMKGRLTKFENHITPLTSVKPGDLSSIQVKELINRLNKVQSMFSEFDEVENRLEALNDDSDERDDIEDRFFSLISLAQELIESCSKSDSKQRPSSALSHRSGGSCDHYAIKLPTIKLPTFDGNYLKWLEFRDTFESMINQNDSISEINKFHYLRSSLEGGATVVIKSIEFTSKNYSLAWNLLCERYDNKNILINNHIKALFSMDPLFRESHKAIRYLIDTFLKNLRALENLDQPTDKWDVLICFIICSKLDSVTCRKWEEHKNTLPNLPSLADMILFLRNRADILETMSANSTERSKPEPKVVRSSDNKSAFIPRSSKSFVSSSSSKRKNIHNCPMCKHQHSIVHCNVFKDLPLKVRLDEVVKLNLCSNCLRRGHVVEDCRLQSTCRECGKRHNTLLHSVSEPAVKPAAVESTLTSTNSVSLSAQSSNQQVLLCTALVRVTDPQSKNTHLARALLDAGSQSCFISETLKHKMGIISNNTDSLCISGINNVKVPITDSCELAISSLHQHFKVSLKMYVVPQITGYLPNAPINVHELNLPVNIQLADPKFYVPSDVDILLGAGVFFDAISPKQIKLGQHKPILQESKFGWLVAGPLHSYSHKQSNVIHCNFTKEISDNLTKFWNLEELPLSELTMSPEDEFCEHHFQETTKRLDNGRFCVKMPFRESPEQALGNSYMMAEKRFLNLEKKLDKNSDHKDKYTQFIKEYERLGHLSKVDRPSFGYFLPHHSVIRETSETTKVRVVFDGSAKTSSKKSLNDIQYTGPVVQDELFNILIRFRQHRFVLTGDIMNFYRQFSIDPSQRHLQLIIWRDNKVQPLEIAELQTVTYGTNSAPFLSTRCLKQLALECNDPIVSEVIQKDFYIDDMLTGSSSEHELHHIYRKVIEVLNSACLPIHKFRTNCPQIFQHNTETQGLDLCKESSVLGVLWAPDTDTLRFTLNVDCTQQKVTKGVILSNTCKIFDPLGLISPCTIALKILLQRLWLLKLDWDDPIRAMRFTHFHRASLLCRRIPECLRCLSLPTFSGPQSIISTALLCAKTRVSPIKPLTIPRLELCAALLGARLTAKVTSALRCDIDCTYYWSDSTITLAWINSQPQLLKAFVCNRVNEIRELSAQSLSSWRYVPTAINPADMASRGLEPSNLSKSDLWWRGPSFLLSQETEWPQPPKSKINLSELKNNIQVHNALNTSTFVDFARYSNPNRLIRIYAYVLRFISNCKNKNKNVSPLCSKELNDSLELLVKNSQYESYSLIINTLNKGNKLKPKCSILQLAPFIDQSGILRVGGRLDNATLSFEQKHPALLDSKHHFTKILMRHEHARLFHAGPQLLLSSFRKQYWPIGGRNLARSTVRKCIVCTRHKAKTMEPFMGNLPSNRVSQFYPFQTCGVDFAGPFMISNKIGRGNKISKCYLCLFICFSVKAVHLETVSDLSTQAFISSLKRFIARRGKPDNICCDNGKNFVGANNELGRVMRSSLRDLKDYSANEGIKFTFNPPYSPSLGGLWEAGIKSAKHHLKRIAGEYSINFRGVEHAFTQIEAILNSRPLTPLTSDPNDLSPLTPGHFIIGRPLTSLPSPPASDLKTRIRCRYRMIEGLRQHFWARWRNEYLLELQQRYKGRHHERNLQEGDLVVFKEDGLPPLKWRIGRAVRLYMGSDNVCRVADFTTFRGIERRAVNKVCLLPLEDINTEEENKDLES</sequence>
<comment type="caution">
    <text evidence="2">The sequence shown here is derived from an EMBL/GenBank/DDBJ whole genome shotgun (WGS) entry which is preliminary data.</text>
</comment>
<dbReference type="GO" id="GO:0042575">
    <property type="term" value="C:DNA polymerase complex"/>
    <property type="evidence" value="ECO:0007669"/>
    <property type="project" value="UniProtKB-ARBA"/>
</dbReference>
<dbReference type="EMBL" id="CAJOBZ010000093">
    <property type="protein sequence ID" value="CAF4958729.1"/>
    <property type="molecule type" value="Genomic_DNA"/>
</dbReference>
<dbReference type="InterPro" id="IPR040676">
    <property type="entry name" value="DUF5641"/>
</dbReference>
<organism evidence="2 3">
    <name type="scientific">Pieris macdunnoughi</name>
    <dbReference type="NCBI Taxonomy" id="345717"/>
    <lineage>
        <taxon>Eukaryota</taxon>
        <taxon>Metazoa</taxon>
        <taxon>Ecdysozoa</taxon>
        <taxon>Arthropoda</taxon>
        <taxon>Hexapoda</taxon>
        <taxon>Insecta</taxon>
        <taxon>Pterygota</taxon>
        <taxon>Neoptera</taxon>
        <taxon>Endopterygota</taxon>
        <taxon>Lepidoptera</taxon>
        <taxon>Glossata</taxon>
        <taxon>Ditrysia</taxon>
        <taxon>Papilionoidea</taxon>
        <taxon>Pieridae</taxon>
        <taxon>Pierinae</taxon>
        <taxon>Pieris</taxon>
    </lineage>
</organism>
<dbReference type="GO" id="GO:0003676">
    <property type="term" value="F:nucleic acid binding"/>
    <property type="evidence" value="ECO:0007669"/>
    <property type="project" value="InterPro"/>
</dbReference>
<dbReference type="Pfam" id="PF05380">
    <property type="entry name" value="Peptidase_A17"/>
    <property type="match status" value="2"/>
</dbReference>
<dbReference type="PANTHER" id="PTHR47331:SF5">
    <property type="entry name" value="RIBONUCLEASE H"/>
    <property type="match status" value="1"/>
</dbReference>
<dbReference type="Pfam" id="PF18701">
    <property type="entry name" value="DUF5641"/>
    <property type="match status" value="1"/>
</dbReference>
<dbReference type="InterPro" id="IPR043128">
    <property type="entry name" value="Rev_trsase/Diguanyl_cyclase"/>
</dbReference>
<dbReference type="InterPro" id="IPR043502">
    <property type="entry name" value="DNA/RNA_pol_sf"/>
</dbReference>
<dbReference type="Gene3D" id="3.30.420.10">
    <property type="entry name" value="Ribonuclease H-like superfamily/Ribonuclease H"/>
    <property type="match status" value="1"/>
</dbReference>
<dbReference type="Gene3D" id="3.10.10.10">
    <property type="entry name" value="HIV Type 1 Reverse Transcriptase, subunit A, domain 1"/>
    <property type="match status" value="1"/>
</dbReference>
<dbReference type="InterPro" id="IPR036397">
    <property type="entry name" value="RNaseH_sf"/>
</dbReference>
<gene>
    <name evidence="2" type="ORF">PMACD_LOCUS16525</name>
</gene>
<dbReference type="SUPFAM" id="SSF53098">
    <property type="entry name" value="Ribonuclease H-like"/>
    <property type="match status" value="1"/>
</dbReference>
<proteinExistence type="predicted"/>
<dbReference type="PROSITE" id="PS50994">
    <property type="entry name" value="INTEGRASE"/>
    <property type="match status" value="1"/>
</dbReference>
<reference evidence="2" key="1">
    <citation type="submission" date="2021-02" db="EMBL/GenBank/DDBJ databases">
        <authorList>
            <person name="Steward A R."/>
        </authorList>
    </citation>
    <scope>NUCLEOTIDE SEQUENCE</scope>
</reference>
<evidence type="ECO:0000313" key="3">
    <source>
        <dbReference type="Proteomes" id="UP000663880"/>
    </source>
</evidence>
<dbReference type="InterPro" id="IPR001584">
    <property type="entry name" value="Integrase_cat-core"/>
</dbReference>
<dbReference type="PANTHER" id="PTHR47331">
    <property type="entry name" value="PHD-TYPE DOMAIN-CONTAINING PROTEIN"/>
    <property type="match status" value="1"/>
</dbReference>
<name>A0A821YS89_9NEOP</name>
<dbReference type="InterPro" id="IPR012337">
    <property type="entry name" value="RNaseH-like_sf"/>
</dbReference>
<accession>A0A821YS89</accession>
<dbReference type="GO" id="GO:0071897">
    <property type="term" value="P:DNA biosynthetic process"/>
    <property type="evidence" value="ECO:0007669"/>
    <property type="project" value="UniProtKB-ARBA"/>
</dbReference>
<dbReference type="Pfam" id="PF03564">
    <property type="entry name" value="DUF1759"/>
    <property type="match status" value="1"/>
</dbReference>
<keyword evidence="3" id="KW-1185">Reference proteome</keyword>
<dbReference type="SUPFAM" id="SSF56672">
    <property type="entry name" value="DNA/RNA polymerases"/>
    <property type="match status" value="1"/>
</dbReference>
<dbReference type="InterPro" id="IPR008042">
    <property type="entry name" value="Retrotrans_Pao"/>
</dbReference>
<dbReference type="Proteomes" id="UP000663880">
    <property type="component" value="Unassembled WGS sequence"/>
</dbReference>
<dbReference type="OrthoDB" id="5876180at2759"/>
<dbReference type="InterPro" id="IPR005312">
    <property type="entry name" value="DUF1759"/>
</dbReference>
<protein>
    <recommendedName>
        <fullName evidence="1">Integrase catalytic domain-containing protein</fullName>
    </recommendedName>
</protein>
<evidence type="ECO:0000259" key="1">
    <source>
        <dbReference type="PROSITE" id="PS50994"/>
    </source>
</evidence>